<gene>
    <name evidence="3" type="ordered locus">Mvan_5494</name>
</gene>
<keyword evidence="2" id="KW-0472">Membrane</keyword>
<dbReference type="KEGG" id="mva:Mvan_5494"/>
<reference evidence="3" key="1">
    <citation type="submission" date="2006-12" db="EMBL/GenBank/DDBJ databases">
        <title>Complete sequence of Mycobacterium vanbaalenii PYR-1.</title>
        <authorList>
            <consortium name="US DOE Joint Genome Institute"/>
            <person name="Copeland A."/>
            <person name="Lucas S."/>
            <person name="Lapidus A."/>
            <person name="Barry K."/>
            <person name="Detter J.C."/>
            <person name="Glavina del Rio T."/>
            <person name="Hammon N."/>
            <person name="Israni S."/>
            <person name="Dalin E."/>
            <person name="Tice H."/>
            <person name="Pitluck S."/>
            <person name="Singan V."/>
            <person name="Schmutz J."/>
            <person name="Larimer F."/>
            <person name="Land M."/>
            <person name="Hauser L."/>
            <person name="Kyrpides N."/>
            <person name="Anderson I.J."/>
            <person name="Miller C."/>
            <person name="Richardson P."/>
        </authorList>
    </citation>
    <scope>NUCLEOTIDE SEQUENCE [LARGE SCALE GENOMIC DNA]</scope>
    <source>
        <strain evidence="3">PYR-1</strain>
    </source>
</reference>
<feature type="region of interest" description="Disordered" evidence="1">
    <location>
        <begin position="81"/>
        <end position="136"/>
    </location>
</feature>
<sequence length="136" mass="13750">MISAMSEATPPREESEPVTAPVGTPPPPVPPQTVYVQQPSGRLNKAALWVGIVAGSVFIVAAIFGAGVFVGKNIGDGPRNHHIGVMHHGPMMSPMGPQGGFQRGPGSAGPFGPGGPVMESPRQPAGPAAPTAPPRP</sequence>
<keyword evidence="2" id="KW-1133">Transmembrane helix</keyword>
<evidence type="ECO:0000256" key="2">
    <source>
        <dbReference type="SAM" id="Phobius"/>
    </source>
</evidence>
<evidence type="ECO:0008006" key="5">
    <source>
        <dbReference type="Google" id="ProtNLM"/>
    </source>
</evidence>
<accession>A1TGG3</accession>
<dbReference type="EMBL" id="CP000511">
    <property type="protein sequence ID" value="ABM16263.1"/>
    <property type="molecule type" value="Genomic_DNA"/>
</dbReference>
<evidence type="ECO:0000313" key="3">
    <source>
        <dbReference type="EMBL" id="ABM16263.1"/>
    </source>
</evidence>
<dbReference type="Proteomes" id="UP000009159">
    <property type="component" value="Chromosome"/>
</dbReference>
<feature type="compositionally biased region" description="Gly residues" evidence="1">
    <location>
        <begin position="97"/>
        <end position="115"/>
    </location>
</feature>
<proteinExistence type="predicted"/>
<feature type="region of interest" description="Disordered" evidence="1">
    <location>
        <begin position="1"/>
        <end position="36"/>
    </location>
</feature>
<evidence type="ECO:0000313" key="4">
    <source>
        <dbReference type="Proteomes" id="UP000009159"/>
    </source>
</evidence>
<feature type="transmembrane region" description="Helical" evidence="2">
    <location>
        <begin position="46"/>
        <end position="70"/>
    </location>
</feature>
<feature type="compositionally biased region" description="Low complexity" evidence="1">
    <location>
        <begin position="86"/>
        <end position="96"/>
    </location>
</feature>
<organism evidence="3 4">
    <name type="scientific">Mycolicibacterium vanbaalenii (strain DSM 7251 / JCM 13017 / BCRC 16820 / KCTC 9966 / NRRL B-24157 / PYR-1)</name>
    <name type="common">Mycobacterium vanbaalenii</name>
    <dbReference type="NCBI Taxonomy" id="350058"/>
    <lineage>
        <taxon>Bacteria</taxon>
        <taxon>Bacillati</taxon>
        <taxon>Actinomycetota</taxon>
        <taxon>Actinomycetes</taxon>
        <taxon>Mycobacteriales</taxon>
        <taxon>Mycobacteriaceae</taxon>
        <taxon>Mycolicibacterium</taxon>
    </lineage>
</organism>
<dbReference type="HOGENOM" id="CLU_126523_2_1_11"/>
<keyword evidence="2" id="KW-0812">Transmembrane</keyword>
<protein>
    <recommendedName>
        <fullName evidence="5">Proline rich protein</fullName>
    </recommendedName>
</protein>
<keyword evidence="4" id="KW-1185">Reference proteome</keyword>
<name>A1TGG3_MYCVP</name>
<evidence type="ECO:0000256" key="1">
    <source>
        <dbReference type="SAM" id="MobiDB-lite"/>
    </source>
</evidence>
<dbReference type="AlphaFoldDB" id="A1TGG3"/>